<dbReference type="Pfam" id="PF04398">
    <property type="entry name" value="DUF538"/>
    <property type="match status" value="1"/>
</dbReference>
<reference evidence="1 2" key="1">
    <citation type="submission" date="2024-01" db="EMBL/GenBank/DDBJ databases">
        <title>The genomes of 5 underutilized Papilionoideae crops provide insights into root nodulation and disease resistanc.</title>
        <authorList>
            <person name="Jiang F."/>
        </authorList>
    </citation>
    <scope>NUCLEOTIDE SEQUENCE [LARGE SCALE GENOMIC DNA]</scope>
    <source>
        <strain evidence="1">DUOXIRENSHENG_FW03</strain>
        <tissue evidence="1">Leaves</tissue>
    </source>
</reference>
<dbReference type="Proteomes" id="UP001386955">
    <property type="component" value="Unassembled WGS sequence"/>
</dbReference>
<dbReference type="AlphaFoldDB" id="A0AAN9SKM2"/>
<dbReference type="SUPFAM" id="SSF141562">
    <property type="entry name" value="At5g01610-like"/>
    <property type="match status" value="1"/>
</dbReference>
<dbReference type="InterPro" id="IPR007493">
    <property type="entry name" value="DUF538"/>
</dbReference>
<gene>
    <name evidence="1" type="ORF">VNO78_18272</name>
</gene>
<proteinExistence type="predicted"/>
<organism evidence="1 2">
    <name type="scientific">Psophocarpus tetragonolobus</name>
    <name type="common">Winged bean</name>
    <name type="synonym">Dolichos tetragonolobus</name>
    <dbReference type="NCBI Taxonomy" id="3891"/>
    <lineage>
        <taxon>Eukaryota</taxon>
        <taxon>Viridiplantae</taxon>
        <taxon>Streptophyta</taxon>
        <taxon>Embryophyta</taxon>
        <taxon>Tracheophyta</taxon>
        <taxon>Spermatophyta</taxon>
        <taxon>Magnoliopsida</taxon>
        <taxon>eudicotyledons</taxon>
        <taxon>Gunneridae</taxon>
        <taxon>Pentapetalae</taxon>
        <taxon>rosids</taxon>
        <taxon>fabids</taxon>
        <taxon>Fabales</taxon>
        <taxon>Fabaceae</taxon>
        <taxon>Papilionoideae</taxon>
        <taxon>50 kb inversion clade</taxon>
        <taxon>NPAAA clade</taxon>
        <taxon>indigoferoid/millettioid clade</taxon>
        <taxon>Phaseoleae</taxon>
        <taxon>Psophocarpus</taxon>
    </lineage>
</organism>
<keyword evidence="2" id="KW-1185">Reference proteome</keyword>
<protein>
    <submittedName>
        <fullName evidence="1">Uncharacterized protein</fullName>
    </submittedName>
</protein>
<evidence type="ECO:0000313" key="2">
    <source>
        <dbReference type="Proteomes" id="UP001386955"/>
    </source>
</evidence>
<dbReference type="Gene3D" id="2.30.240.10">
    <property type="entry name" value="At5g01610-like"/>
    <property type="match status" value="1"/>
</dbReference>
<sequence length="163" mass="18126">MALVAEDVKRRSEVYRGDEMCQVKSKELLKEIALPNGLLPLKDMEECGYDRETGFVWLKQKKSCIHKFEQIGKLVSYAPEVTAHVQQGKITKLTGVKTKELLVWITLSDIYTDDPPTGKITFKTPAGLFRSFPVSAFQIQDTTPLNDAASATAAAPPVQVKEL</sequence>
<dbReference type="PANTHER" id="PTHR31676">
    <property type="entry name" value="T31J12.3 PROTEIN-RELATED"/>
    <property type="match status" value="1"/>
</dbReference>
<accession>A0AAN9SKM2</accession>
<comment type="caution">
    <text evidence="1">The sequence shown here is derived from an EMBL/GenBank/DDBJ whole genome shotgun (WGS) entry which is preliminary data.</text>
</comment>
<dbReference type="PANTHER" id="PTHR31676:SF10">
    <property type="entry name" value="EXPRESSED PROTEIN"/>
    <property type="match status" value="1"/>
</dbReference>
<name>A0AAN9SKM2_PSOTE</name>
<dbReference type="EMBL" id="JAYMYS010000004">
    <property type="protein sequence ID" value="KAK7397105.1"/>
    <property type="molecule type" value="Genomic_DNA"/>
</dbReference>
<evidence type="ECO:0000313" key="1">
    <source>
        <dbReference type="EMBL" id="KAK7397105.1"/>
    </source>
</evidence>
<dbReference type="InterPro" id="IPR036758">
    <property type="entry name" value="At5g01610-like"/>
</dbReference>